<reference evidence="1 2" key="1">
    <citation type="submission" date="2022-06" db="EMBL/GenBank/DDBJ databases">
        <title>New Species of the Genus Actinoplanes, ActinopZanes ferrugineus.</title>
        <authorList>
            <person name="Ding P."/>
        </authorList>
    </citation>
    <scope>NUCLEOTIDE SEQUENCE [LARGE SCALE GENOMIC DNA]</scope>
    <source>
        <strain evidence="1 2">TRM88003</strain>
    </source>
</reference>
<dbReference type="SUPFAM" id="SSF52540">
    <property type="entry name" value="P-loop containing nucleoside triphosphate hydrolases"/>
    <property type="match status" value="1"/>
</dbReference>
<dbReference type="Proteomes" id="UP001523369">
    <property type="component" value="Unassembled WGS sequence"/>
</dbReference>
<accession>A0ABT1E451</accession>
<keyword evidence="1" id="KW-0067">ATP-binding</keyword>
<sequence length="584" mass="63977">MTRVRPAVLRALRRRASGLIFVVGEHGSGRTATLTAFAAELRRDDEPPAVLTHRFAGEPPAHMVAALLDQCPQAVGPLAGRHLDEPGDLLALLRIATRERPVVFLLDDFSRSDLVWWRLFLRDGEAELARMPLLIVAALDAVDGPDVRHQDLVAGLESWFASTVRMDPVLPAELEKTVGSRIAEPLRTHVFELVGGAAGRVEDLWHELLDDGAIEAGPDEWNWRWGGPENCADFVRTVFDRRIRECCATPQQRELAWAVLRMAALEGVEFTPSAVAAALHRLGVAGCDDPDGVVDFIDDVLAGPDLLEVDDVARFVYRARFTRPGHAEALRRFGLDDEERRRWAAALGPAYAAPELTDRRRRGLMRAEAAGPLDHRLHAEHLMRRAAEDPWQAVELSRQALREAERSGSADTVTRSLVAVAETLWQLDRFAEARTYAARAGAHRPAQVVLASCHIAIAEDGDLAEAARLADGLLATAGSDLERQTARALRAQVEAAELVETGALSEARDVLLATPAVDGLRLLRAIADRLGDTAIADELAHLMLVRAWGDTLRRARAEQDAEVARLSAALDDLGPYLRALHDQA</sequence>
<organism evidence="1 2">
    <name type="scientific">Paractinoplanes aksuensis</name>
    <dbReference type="NCBI Taxonomy" id="2939490"/>
    <lineage>
        <taxon>Bacteria</taxon>
        <taxon>Bacillati</taxon>
        <taxon>Actinomycetota</taxon>
        <taxon>Actinomycetes</taxon>
        <taxon>Micromonosporales</taxon>
        <taxon>Micromonosporaceae</taxon>
        <taxon>Paractinoplanes</taxon>
    </lineage>
</organism>
<evidence type="ECO:0000313" key="1">
    <source>
        <dbReference type="EMBL" id="MCO8277904.1"/>
    </source>
</evidence>
<proteinExistence type="predicted"/>
<keyword evidence="2" id="KW-1185">Reference proteome</keyword>
<evidence type="ECO:0000313" key="2">
    <source>
        <dbReference type="Proteomes" id="UP001523369"/>
    </source>
</evidence>
<dbReference type="EMBL" id="JAMYJR010000068">
    <property type="protein sequence ID" value="MCO8277904.1"/>
    <property type="molecule type" value="Genomic_DNA"/>
</dbReference>
<dbReference type="GO" id="GO:0005524">
    <property type="term" value="F:ATP binding"/>
    <property type="evidence" value="ECO:0007669"/>
    <property type="project" value="UniProtKB-KW"/>
</dbReference>
<comment type="caution">
    <text evidence="1">The sequence shown here is derived from an EMBL/GenBank/DDBJ whole genome shotgun (WGS) entry which is preliminary data.</text>
</comment>
<dbReference type="RefSeq" id="WP_253243906.1">
    <property type="nucleotide sequence ID" value="NZ_JAMYJR010000068.1"/>
</dbReference>
<keyword evidence="1" id="KW-0547">Nucleotide-binding</keyword>
<gene>
    <name evidence="1" type="ORF">M1L60_45765</name>
</gene>
<dbReference type="InterPro" id="IPR027417">
    <property type="entry name" value="P-loop_NTPase"/>
</dbReference>
<name>A0ABT1E451_9ACTN</name>
<protein>
    <submittedName>
        <fullName evidence="1">ATP-binding protein</fullName>
    </submittedName>
</protein>